<evidence type="ECO:0000313" key="3">
    <source>
        <dbReference type="Proteomes" id="UP000036681"/>
    </source>
</evidence>
<keyword evidence="1" id="KW-0812">Transmembrane</keyword>
<feature type="domain" description="Letm1 RBD" evidence="2">
    <location>
        <begin position="4"/>
        <end position="50"/>
    </location>
</feature>
<name>A0A0M3IPB5_ASCLU</name>
<accession>A0A0M3IPB5</accession>
<dbReference type="Pfam" id="PF07766">
    <property type="entry name" value="LETM1_RBD"/>
    <property type="match status" value="1"/>
</dbReference>
<keyword evidence="1" id="KW-1133">Transmembrane helix</keyword>
<evidence type="ECO:0000256" key="1">
    <source>
        <dbReference type="SAM" id="Phobius"/>
    </source>
</evidence>
<dbReference type="InterPro" id="IPR033122">
    <property type="entry name" value="LETM1-like_RBD"/>
</dbReference>
<keyword evidence="1" id="KW-0472">Membrane</keyword>
<feature type="transmembrane region" description="Helical" evidence="1">
    <location>
        <begin position="6"/>
        <end position="29"/>
    </location>
</feature>
<reference evidence="4" key="1">
    <citation type="submission" date="2017-02" db="UniProtKB">
        <authorList>
            <consortium name="WormBaseParasite"/>
        </authorList>
    </citation>
    <scope>IDENTIFICATION</scope>
</reference>
<proteinExistence type="predicted"/>
<keyword evidence="3" id="KW-1185">Reference proteome</keyword>
<evidence type="ECO:0000259" key="2">
    <source>
        <dbReference type="Pfam" id="PF07766"/>
    </source>
</evidence>
<sequence length="212" mass="24665">MIIVIILIPLPMTFYFLGAALVFFPRLVLTRHFWTNDQRKDFWTASMKRSANLHFRPIRDRLRKLGITIPASIRDLRSLKAPPLEALSFTHLYHLCRIHHVIPFMGVHHLHRRANALRQLDRHLLRSEAVDAMSDQQLYLHQMLTAGVSPQASIEQLTEDLLQWRDPSSRAPSEYSNTRFGVTVRKTVLASIQHRVTPVLSILYRSRGTFKK</sequence>
<dbReference type="WBParaSite" id="ALUE_0002059301-mRNA-1">
    <property type="protein sequence ID" value="ALUE_0002059301-mRNA-1"/>
    <property type="gene ID" value="ALUE_0002059301"/>
</dbReference>
<dbReference type="AlphaFoldDB" id="A0A0M3IPB5"/>
<dbReference type="GO" id="GO:0043022">
    <property type="term" value="F:ribosome binding"/>
    <property type="evidence" value="ECO:0007669"/>
    <property type="project" value="InterPro"/>
</dbReference>
<organism evidence="3 4">
    <name type="scientific">Ascaris lumbricoides</name>
    <name type="common">Giant roundworm</name>
    <dbReference type="NCBI Taxonomy" id="6252"/>
    <lineage>
        <taxon>Eukaryota</taxon>
        <taxon>Metazoa</taxon>
        <taxon>Ecdysozoa</taxon>
        <taxon>Nematoda</taxon>
        <taxon>Chromadorea</taxon>
        <taxon>Rhabditida</taxon>
        <taxon>Spirurina</taxon>
        <taxon>Ascaridomorpha</taxon>
        <taxon>Ascaridoidea</taxon>
        <taxon>Ascarididae</taxon>
        <taxon>Ascaris</taxon>
    </lineage>
</organism>
<protein>
    <submittedName>
        <fullName evidence="4">Letm1 RBD domain-containing protein</fullName>
    </submittedName>
</protein>
<dbReference type="Proteomes" id="UP000036681">
    <property type="component" value="Unplaced"/>
</dbReference>
<evidence type="ECO:0000313" key="4">
    <source>
        <dbReference type="WBParaSite" id="ALUE_0002059301-mRNA-1"/>
    </source>
</evidence>